<keyword evidence="3" id="KW-0496">Mitochondrion</keyword>
<dbReference type="SUPFAM" id="SSF55729">
    <property type="entry name" value="Acyl-CoA N-acyltransferases (Nat)"/>
    <property type="match status" value="1"/>
</dbReference>
<keyword evidence="3" id="KW-0808">Transferase</keyword>
<reference evidence="3" key="1">
    <citation type="journal article" date="2012" name="BMC Genomics">
        <title>Mitochondrial genome evolution in species belonging to the Phialocephala fortinii s.l. - Acephala applanata species complex.</title>
        <authorList>
            <person name="Duo A."/>
            <person name="Bruggmann R."/>
            <person name="Zoller S."/>
            <person name="Bernt M."/>
            <person name="Grunig C.R."/>
        </authorList>
    </citation>
    <scope>NUCLEOTIDE SEQUENCE</scope>
    <source>
        <strain evidence="3">70-1</strain>
    </source>
</reference>
<evidence type="ECO:0000259" key="2">
    <source>
        <dbReference type="Pfam" id="PF13302"/>
    </source>
</evidence>
<organism evidence="3">
    <name type="scientific">Phialocephala subalpina</name>
    <dbReference type="NCBI Taxonomy" id="576137"/>
    <lineage>
        <taxon>Eukaryota</taxon>
        <taxon>Fungi</taxon>
        <taxon>Dikarya</taxon>
        <taxon>Ascomycota</taxon>
        <taxon>Pezizomycotina</taxon>
        <taxon>Leotiomycetes</taxon>
        <taxon>Helotiales</taxon>
        <taxon>Mollisiaceae</taxon>
        <taxon>Phialocephala</taxon>
        <taxon>Phialocephala fortinii species complex</taxon>
    </lineage>
</organism>
<feature type="transmembrane region" description="Helical" evidence="1">
    <location>
        <begin position="12"/>
        <end position="32"/>
    </location>
</feature>
<dbReference type="InterPro" id="IPR000182">
    <property type="entry name" value="GNAT_dom"/>
</dbReference>
<dbReference type="RefSeq" id="YP_004733051.1">
    <property type="nucleotide sequence ID" value="NC_015789.1"/>
</dbReference>
<geneLocation type="mitochondrion" evidence="3"/>
<dbReference type="Gene3D" id="3.40.630.30">
    <property type="match status" value="1"/>
</dbReference>
<evidence type="ECO:0000256" key="1">
    <source>
        <dbReference type="SAM" id="Phobius"/>
    </source>
</evidence>
<dbReference type="AlphaFoldDB" id="F8V409"/>
<keyword evidence="1" id="KW-1133">Transmembrane helix</keyword>
<accession>F8V409</accession>
<dbReference type="InterPro" id="IPR051531">
    <property type="entry name" value="N-acetyltransferase"/>
</dbReference>
<feature type="transmembrane region" description="Helical" evidence="1">
    <location>
        <begin position="86"/>
        <end position="106"/>
    </location>
</feature>
<dbReference type="InterPro" id="IPR016181">
    <property type="entry name" value="Acyl_CoA_acyltransferase"/>
</dbReference>
<feature type="transmembrane region" description="Helical" evidence="1">
    <location>
        <begin position="44"/>
        <end position="66"/>
    </location>
</feature>
<dbReference type="PANTHER" id="PTHR43792:SF1">
    <property type="entry name" value="N-ACETYLTRANSFERASE DOMAIN-CONTAINING PROTEIN"/>
    <property type="match status" value="1"/>
</dbReference>
<keyword evidence="1" id="KW-0472">Membrane</keyword>
<dbReference type="Pfam" id="PF13302">
    <property type="entry name" value="Acetyltransf_3"/>
    <property type="match status" value="1"/>
</dbReference>
<dbReference type="GO" id="GO:0016747">
    <property type="term" value="F:acyltransferase activity, transferring groups other than amino-acyl groups"/>
    <property type="evidence" value="ECO:0007669"/>
    <property type="project" value="InterPro"/>
</dbReference>
<keyword evidence="1" id="KW-0812">Transmembrane</keyword>
<protein>
    <submittedName>
        <fullName evidence="3">N-acetyl-transferase</fullName>
    </submittedName>
</protein>
<dbReference type="EMBL" id="JN031566">
    <property type="protein sequence ID" value="AEI52990.1"/>
    <property type="molecule type" value="Genomic_DNA"/>
</dbReference>
<feature type="transmembrane region" description="Helical" evidence="1">
    <location>
        <begin position="127"/>
        <end position="150"/>
    </location>
</feature>
<dbReference type="GeneID" id="10987442"/>
<sequence length="579" mass="66723">MFWLCSIVGLNIYNKNTGNIWPLIKMLLVYYIKNRNGKGFWFKILLIIVSLLFLIGINILGLNIILSCLGITQYGFFIYILVRLSLLPYIVYINNIVICIIIKYYTKDKTAIDYNIFSANMFTSLTLCRLLTMICFISLGFVARFSYFYLVFEKPSSIDVDINISYENICGLDNTNVEVVDKKYSILDLLMSTTIGKSIIGKTYINVKSNFQAKDLTVIWLEPLQPKGILVNSEVYCKDLITRKTQFYNISSPKLKLELGNKVLYSYKTKGLLPIIFGLYKNRFEIPSITSKEIDLSSFLLDSNNKKIDNYIKNINKDIQVFTSQIDIRLNSFQDLPNTTTKDLIVSTTRAVLGDNLPLPIFSSRLIIRSYRLSDLEAYHTLLNQPEAMEGNNMSPDLTYTKLMLEEELVPSDSEVHLGIFLKKSDGYESDLIGDGGVHNLRIQGEWPELSYRFKKEYWNKGYATEFATAFMQFWWSLPREPTRLQVRPNSVDFQNTPMVTERVYASVKQENKASKRVLEKAGFELFEDIGNDSLTHWRNIKPIIESSEEDIKPIIESSEEVDLNNFDFSAFLGDKINF</sequence>
<dbReference type="PANTHER" id="PTHR43792">
    <property type="entry name" value="GNAT FAMILY, PUTATIVE (AFU_ORTHOLOGUE AFUA_3G00765)-RELATED-RELATED"/>
    <property type="match status" value="1"/>
</dbReference>
<proteinExistence type="predicted"/>
<feature type="domain" description="N-acetyltransferase" evidence="2">
    <location>
        <begin position="365"/>
        <end position="525"/>
    </location>
</feature>
<name>F8V409_9HELO</name>
<evidence type="ECO:0000313" key="3">
    <source>
        <dbReference type="EMBL" id="AEI52990.1"/>
    </source>
</evidence>